<sequence length="37" mass="4169">MYETARLKGVIKEPEIKILDFKPPKEIITPTKGGILT</sequence>
<protein>
    <submittedName>
        <fullName evidence="1">Uncharacterized protein</fullName>
    </submittedName>
</protein>
<dbReference type="EMBL" id="BART01024847">
    <property type="protein sequence ID" value="GAG93637.1"/>
    <property type="molecule type" value="Genomic_DNA"/>
</dbReference>
<evidence type="ECO:0000313" key="1">
    <source>
        <dbReference type="EMBL" id="GAG93637.1"/>
    </source>
</evidence>
<gene>
    <name evidence="1" type="ORF">S01H4_44750</name>
</gene>
<reference evidence="1" key="1">
    <citation type="journal article" date="2014" name="Front. Microbiol.">
        <title>High frequency of phylogenetically diverse reductive dehalogenase-homologous genes in deep subseafloor sedimentary metagenomes.</title>
        <authorList>
            <person name="Kawai M."/>
            <person name="Futagami T."/>
            <person name="Toyoda A."/>
            <person name="Takaki Y."/>
            <person name="Nishi S."/>
            <person name="Hori S."/>
            <person name="Arai W."/>
            <person name="Tsubouchi T."/>
            <person name="Morono Y."/>
            <person name="Uchiyama I."/>
            <person name="Ito T."/>
            <person name="Fujiyama A."/>
            <person name="Inagaki F."/>
            <person name="Takami H."/>
        </authorList>
    </citation>
    <scope>NUCLEOTIDE SEQUENCE</scope>
    <source>
        <strain evidence="1">Expedition CK06-06</strain>
    </source>
</reference>
<proteinExistence type="predicted"/>
<comment type="caution">
    <text evidence="1">The sequence shown here is derived from an EMBL/GenBank/DDBJ whole genome shotgun (WGS) entry which is preliminary data.</text>
</comment>
<organism evidence="1">
    <name type="scientific">marine sediment metagenome</name>
    <dbReference type="NCBI Taxonomy" id="412755"/>
    <lineage>
        <taxon>unclassified sequences</taxon>
        <taxon>metagenomes</taxon>
        <taxon>ecological metagenomes</taxon>
    </lineage>
</organism>
<accession>X1CKU9</accession>
<feature type="non-terminal residue" evidence="1">
    <location>
        <position position="37"/>
    </location>
</feature>
<dbReference type="AlphaFoldDB" id="X1CKU9"/>
<name>X1CKU9_9ZZZZ</name>